<sequence>MATIVVIGAGVAGLTSALLLARKYPTIPITIVAKHMPGDSDPEYASPVAGADFMPMSSRENSRWERETWPELKKLAQHVPEAGIHFQPTRVYRREKDLDKPGQPGRGQFDDDPWFRSILDDYRELERGELPPGVASGFEFRSVCINTPLYLAWLVGQCRRAGIVLRRGVVEHVADARNYSHEGNIANIVINCTGLGSFRLGGVEDSQMTPIRGQVVLIRNEIDSMYTISGTDNGLEEISYCMARASGGGTVVGGTYQMHNWDTTPDLDMSARMLCRITELVPSLVCGKGMADLDIIRHAVGLRPYRLTGVRVEREVLPDGLHVVHNYGHSGWGFQGSYGCGNRVLELVAEIVLAL</sequence>
<keyword evidence="4 6" id="KW-0274">FAD</keyword>
<dbReference type="GO" id="GO:0071949">
    <property type="term" value="F:FAD binding"/>
    <property type="evidence" value="ECO:0007669"/>
    <property type="project" value="InterPro"/>
</dbReference>
<evidence type="ECO:0000313" key="8">
    <source>
        <dbReference type="EMBL" id="SPJ76249.1"/>
    </source>
</evidence>
<accession>A0AAE8M8X4</accession>
<feature type="binding site" evidence="6">
    <location>
        <position position="331"/>
    </location>
    <ligand>
        <name>D-dopa</name>
        <dbReference type="ChEBI" id="CHEBI:149689"/>
    </ligand>
</feature>
<dbReference type="Gene3D" id="3.30.9.10">
    <property type="entry name" value="D-Amino Acid Oxidase, subunit A, domain 2"/>
    <property type="match status" value="1"/>
</dbReference>
<evidence type="ECO:0000256" key="1">
    <source>
        <dbReference type="ARBA" id="ARBA00001974"/>
    </source>
</evidence>
<dbReference type="GO" id="GO:0005737">
    <property type="term" value="C:cytoplasm"/>
    <property type="evidence" value="ECO:0007669"/>
    <property type="project" value="TreeGrafter"/>
</dbReference>
<protein>
    <submittedName>
        <fullName evidence="8">Related to D-amino-acid oxidase</fullName>
    </submittedName>
</protein>
<dbReference type="GO" id="GO:0003884">
    <property type="term" value="F:D-amino-acid oxidase activity"/>
    <property type="evidence" value="ECO:0007669"/>
    <property type="project" value="InterPro"/>
</dbReference>
<name>A0AAE8M8X4_9HYPO</name>
<dbReference type="PANTHER" id="PTHR11530:SF16">
    <property type="entry name" value="D-AMINO ACID OXIDASE (AFU_ORTHOLOGUE AFUA_5G11290)"/>
    <property type="match status" value="1"/>
</dbReference>
<proteinExistence type="inferred from homology"/>
<dbReference type="Pfam" id="PF01266">
    <property type="entry name" value="DAO"/>
    <property type="match status" value="1"/>
</dbReference>
<evidence type="ECO:0000256" key="3">
    <source>
        <dbReference type="ARBA" id="ARBA00022630"/>
    </source>
</evidence>
<dbReference type="Gene3D" id="3.40.50.720">
    <property type="entry name" value="NAD(P)-binding Rossmann-like Domain"/>
    <property type="match status" value="1"/>
</dbReference>
<keyword evidence="3" id="KW-0285">Flavoprotein</keyword>
<dbReference type="InterPro" id="IPR023209">
    <property type="entry name" value="DAO"/>
</dbReference>
<dbReference type="GO" id="GO:0019478">
    <property type="term" value="P:D-amino acid catabolic process"/>
    <property type="evidence" value="ECO:0007669"/>
    <property type="project" value="TreeGrafter"/>
</dbReference>
<keyword evidence="5" id="KW-0560">Oxidoreductase</keyword>
<evidence type="ECO:0000313" key="9">
    <source>
        <dbReference type="Proteomes" id="UP001187734"/>
    </source>
</evidence>
<feature type="binding site" evidence="6">
    <location>
        <position position="193"/>
    </location>
    <ligand>
        <name>FAD</name>
        <dbReference type="ChEBI" id="CHEBI:57692"/>
    </ligand>
</feature>
<dbReference type="PANTHER" id="PTHR11530">
    <property type="entry name" value="D-AMINO ACID OXIDASE"/>
    <property type="match status" value="1"/>
</dbReference>
<feature type="binding site" evidence="6">
    <location>
        <position position="303"/>
    </location>
    <ligand>
        <name>D-dopa</name>
        <dbReference type="ChEBI" id="CHEBI:149689"/>
    </ligand>
</feature>
<dbReference type="InterPro" id="IPR006076">
    <property type="entry name" value="FAD-dep_OxRdtase"/>
</dbReference>
<comment type="caution">
    <text evidence="8">The sequence shown here is derived from an EMBL/GenBank/DDBJ whole genome shotgun (WGS) entry which is preliminary data.</text>
</comment>
<gene>
    <name evidence="8" type="ORF">FTOL_05980</name>
</gene>
<evidence type="ECO:0000256" key="4">
    <source>
        <dbReference type="ARBA" id="ARBA00022827"/>
    </source>
</evidence>
<dbReference type="EMBL" id="ONZP01000190">
    <property type="protein sequence ID" value="SPJ76249.1"/>
    <property type="molecule type" value="Genomic_DNA"/>
</dbReference>
<organism evidence="8 9">
    <name type="scientific">Fusarium torulosum</name>
    <dbReference type="NCBI Taxonomy" id="33205"/>
    <lineage>
        <taxon>Eukaryota</taxon>
        <taxon>Fungi</taxon>
        <taxon>Dikarya</taxon>
        <taxon>Ascomycota</taxon>
        <taxon>Pezizomycotina</taxon>
        <taxon>Sordariomycetes</taxon>
        <taxon>Hypocreomycetidae</taxon>
        <taxon>Hypocreales</taxon>
        <taxon>Nectriaceae</taxon>
        <taxon>Fusarium</taxon>
    </lineage>
</organism>
<comment type="cofactor">
    <cofactor evidence="1 6">
        <name>FAD</name>
        <dbReference type="ChEBI" id="CHEBI:57692"/>
    </cofactor>
</comment>
<feature type="binding site" evidence="6">
    <location>
        <position position="173"/>
    </location>
    <ligand>
        <name>FAD</name>
        <dbReference type="ChEBI" id="CHEBI:57692"/>
    </ligand>
</feature>
<feature type="domain" description="FAD dependent oxidoreductase" evidence="7">
    <location>
        <begin position="4"/>
        <end position="345"/>
    </location>
</feature>
<dbReference type="SUPFAM" id="SSF51971">
    <property type="entry name" value="Nucleotide-binding domain"/>
    <property type="match status" value="1"/>
</dbReference>
<dbReference type="Proteomes" id="UP001187734">
    <property type="component" value="Unassembled WGS sequence"/>
</dbReference>
<evidence type="ECO:0000256" key="6">
    <source>
        <dbReference type="PIRSR" id="PIRSR000189-1"/>
    </source>
</evidence>
<evidence type="ECO:0000256" key="2">
    <source>
        <dbReference type="ARBA" id="ARBA00006730"/>
    </source>
</evidence>
<dbReference type="PIRSF" id="PIRSF000189">
    <property type="entry name" value="D-aa_oxidase"/>
    <property type="match status" value="1"/>
</dbReference>
<evidence type="ECO:0000256" key="5">
    <source>
        <dbReference type="ARBA" id="ARBA00023002"/>
    </source>
</evidence>
<evidence type="ECO:0000259" key="7">
    <source>
        <dbReference type="Pfam" id="PF01266"/>
    </source>
</evidence>
<dbReference type="AlphaFoldDB" id="A0AAE8M8X4"/>
<dbReference type="SUPFAM" id="SSF54373">
    <property type="entry name" value="FAD-linked reductases, C-terminal domain"/>
    <property type="match status" value="1"/>
</dbReference>
<reference evidence="8" key="1">
    <citation type="submission" date="2018-03" db="EMBL/GenBank/DDBJ databases">
        <authorList>
            <person name="Guldener U."/>
        </authorList>
    </citation>
    <scope>NUCLEOTIDE SEQUENCE</scope>
</reference>
<keyword evidence="9" id="KW-1185">Reference proteome</keyword>
<comment type="similarity">
    <text evidence="2">Belongs to the DAMOX/DASOX family.</text>
</comment>